<evidence type="ECO:0000313" key="5">
    <source>
        <dbReference type="Proteomes" id="UP000039324"/>
    </source>
</evidence>
<name>A0A0G4J4H1_PLABS</name>
<evidence type="ECO:0000313" key="4">
    <source>
        <dbReference type="EMBL" id="CEP02480.1"/>
    </source>
</evidence>
<gene>
    <name evidence="4" type="ORF">PBRA_009064</name>
</gene>
<organism evidence="4 5">
    <name type="scientific">Plasmodiophora brassicae</name>
    <name type="common">Clubroot disease agent</name>
    <dbReference type="NCBI Taxonomy" id="37360"/>
    <lineage>
        <taxon>Eukaryota</taxon>
        <taxon>Sar</taxon>
        <taxon>Rhizaria</taxon>
        <taxon>Endomyxa</taxon>
        <taxon>Phytomyxea</taxon>
        <taxon>Plasmodiophorida</taxon>
        <taxon>Plasmodiophoridae</taxon>
        <taxon>Plasmodiophora</taxon>
    </lineage>
</organism>
<protein>
    <recommendedName>
        <fullName evidence="3">Peptidase S9 prolyl oligopeptidase catalytic domain-containing protein</fullName>
    </recommendedName>
</protein>
<dbReference type="GO" id="GO:0006508">
    <property type="term" value="P:proteolysis"/>
    <property type="evidence" value="ECO:0007669"/>
    <property type="project" value="InterPro"/>
</dbReference>
<dbReference type="OrthoDB" id="43744at2759"/>
<accession>A0A0G4J4H1</accession>
<evidence type="ECO:0000259" key="3">
    <source>
        <dbReference type="Pfam" id="PF00326"/>
    </source>
</evidence>
<proteinExistence type="predicted"/>
<dbReference type="STRING" id="37360.A0A0G4J4H1"/>
<feature type="region of interest" description="Disordered" evidence="2">
    <location>
        <begin position="23"/>
        <end position="46"/>
    </location>
</feature>
<dbReference type="AlphaFoldDB" id="A0A0G4J4H1"/>
<dbReference type="SUPFAM" id="SSF53474">
    <property type="entry name" value="alpha/beta-Hydrolases"/>
    <property type="match status" value="1"/>
</dbReference>
<dbReference type="Pfam" id="PF00326">
    <property type="entry name" value="Peptidase_S9"/>
    <property type="match status" value="1"/>
</dbReference>
<sequence length="891" mass="98719">MATAERATCTDASSGFDDAVHASTSYSSAVQPESVGDGSDSDSDDVRAAVPDYKYKDAPEALRGLLDAPPFPTQCTSPDRRYLAVLESDRFRSLYALSLPEVPLAGFRLHRHTNSASRDTVHSGLVIVDLQASPVRHHRIALPHESRISECVFSPDSRYLAMVVRAPACDDAATDSVPNPILLYAVDTTTMALARVSWYPVCKVLGKTYTWLPDSTGLLFRTPRVDRGPVPERPQVPTGPVVLESGLGHDVKRRAGGDRTYQDLLKDSFDCRLFEYYCSSQVVHARITGDCVLLPISGLLRSVQPSPDGRYLLVKTILRPFSYFVLWQRFPMRISVHLLTPQAPLVRDLVTLQLADSVPVSFDACRVGPRHVSWRADAASTLTWVEAQDAGDPKVVPPDGVRDVVWSLSAPFRSAPTFVCSLKFRFKELRFAPPELSLALVTEKWVKTRQSTTWLVQFGDDGKAPKTSLVWTGSYEDRYTDPGQPQMHTLANGARVLNARSVPGSGPIIDLVGDGASPEGDRPFYDQFDLGPFRQCRVPSALICDVLNCVATKTSHRVWQSRPPNYESVITVISPSALLIRRESASDPPNMFIVDVAGSTPDIAVTSTPHPCPELRNVKPELVHYKREDGVELSGYLYRPPNFDGQALPTVLWAYPREFKSKEAAGQTQGSPYTFTFDGRPSLFFLLEGYAVLDRMTMPIVAEGDAEPNDTYVEQLVANARAAVEHLVDIGVADRERIGIGGHSYGAFMTANLVAHSNLFAAGIARSGAYNRTLTPNGFQREERTLWQAPEVYYKMSPYMAADRIKSPLLLIHGAADNNTGTYPMQSERMFAALKGHGKAPARFVCLPCESHHYKSRESAGHVIWEMTRWFNRHVKHKGDPKHVRTRSEFF</sequence>
<dbReference type="InterPro" id="IPR001375">
    <property type="entry name" value="Peptidase_S9_cat"/>
</dbReference>
<dbReference type="PANTHER" id="PTHR42776">
    <property type="entry name" value="SERINE PEPTIDASE S9 FAMILY MEMBER"/>
    <property type="match status" value="1"/>
</dbReference>
<dbReference type="EMBL" id="CDSF01000129">
    <property type="protein sequence ID" value="CEP02480.1"/>
    <property type="molecule type" value="Genomic_DNA"/>
</dbReference>
<dbReference type="PANTHER" id="PTHR42776:SF28">
    <property type="entry name" value="GLUTAMYL ENDOPEPTIDASE, CHLOROPLASTIC-RELATED"/>
    <property type="match status" value="1"/>
</dbReference>
<evidence type="ECO:0000256" key="2">
    <source>
        <dbReference type="SAM" id="MobiDB-lite"/>
    </source>
</evidence>
<dbReference type="Proteomes" id="UP000039324">
    <property type="component" value="Unassembled WGS sequence"/>
</dbReference>
<reference evidence="4 5" key="1">
    <citation type="submission" date="2015-02" db="EMBL/GenBank/DDBJ databases">
        <authorList>
            <person name="Chooi Y.-H."/>
        </authorList>
    </citation>
    <scope>NUCLEOTIDE SEQUENCE [LARGE SCALE GENOMIC DNA]</scope>
    <source>
        <strain evidence="4">E3</strain>
    </source>
</reference>
<dbReference type="GO" id="GO:0004252">
    <property type="term" value="F:serine-type endopeptidase activity"/>
    <property type="evidence" value="ECO:0007669"/>
    <property type="project" value="TreeGrafter"/>
</dbReference>
<keyword evidence="1" id="KW-0378">Hydrolase</keyword>
<dbReference type="InterPro" id="IPR029058">
    <property type="entry name" value="AB_hydrolase_fold"/>
</dbReference>
<dbReference type="SUPFAM" id="SSF82171">
    <property type="entry name" value="DPP6 N-terminal domain-like"/>
    <property type="match status" value="1"/>
</dbReference>
<keyword evidence="5" id="KW-1185">Reference proteome</keyword>
<evidence type="ECO:0000256" key="1">
    <source>
        <dbReference type="ARBA" id="ARBA00022801"/>
    </source>
</evidence>
<dbReference type="Gene3D" id="3.40.50.1820">
    <property type="entry name" value="alpha/beta hydrolase"/>
    <property type="match status" value="1"/>
</dbReference>
<feature type="domain" description="Peptidase S9 prolyl oligopeptidase catalytic" evidence="3">
    <location>
        <begin position="721"/>
        <end position="877"/>
    </location>
</feature>